<dbReference type="InterPro" id="IPR040170">
    <property type="entry name" value="Cytosol_ACT"/>
</dbReference>
<evidence type="ECO:0000256" key="1">
    <source>
        <dbReference type="ARBA" id="ARBA00010458"/>
    </source>
</evidence>
<keyword evidence="2 3" id="KW-0378">Hydrolase</keyword>
<dbReference type="SUPFAM" id="SSF54637">
    <property type="entry name" value="Thioesterase/thiol ester dehydrase-isomerase"/>
    <property type="match status" value="1"/>
</dbReference>
<dbReference type="OrthoDB" id="9791628at2"/>
<sequence>MKMSATKSLAIHRVFAGQMNEAHTLFGGQTVSWLDEAASISAHRFARRPLVTAGVDHMTYVAPVAIGDAVMYHSIVTGAGKRSLEVFTRIVGERMATGEHYLVGYAWLSFVTPEPAALPTLTIDDDFGAQLHAGYAQRRAANAAARAALPTLPLD</sequence>
<dbReference type="GO" id="GO:0009062">
    <property type="term" value="P:fatty acid catabolic process"/>
    <property type="evidence" value="ECO:0007669"/>
    <property type="project" value="TreeGrafter"/>
</dbReference>
<evidence type="ECO:0000313" key="5">
    <source>
        <dbReference type="EMBL" id="KRK70840.1"/>
    </source>
</evidence>
<dbReference type="InterPro" id="IPR006683">
    <property type="entry name" value="Thioestr_dom"/>
</dbReference>
<dbReference type="GO" id="GO:0006637">
    <property type="term" value="P:acyl-CoA metabolic process"/>
    <property type="evidence" value="ECO:0007669"/>
    <property type="project" value="TreeGrafter"/>
</dbReference>
<dbReference type="PANTHER" id="PTHR11049">
    <property type="entry name" value="ACYL COENZYME A THIOESTER HYDROLASE"/>
    <property type="match status" value="1"/>
</dbReference>
<name>A0A0R1JI26_9LACO</name>
<accession>A0A0R1JI26</accession>
<dbReference type="Pfam" id="PF03061">
    <property type="entry name" value="4HBT"/>
    <property type="match status" value="1"/>
</dbReference>
<comment type="caution">
    <text evidence="5">The sequence shown here is derived from an EMBL/GenBank/DDBJ whole genome shotgun (WGS) entry which is preliminary data.</text>
</comment>
<evidence type="ECO:0000259" key="4">
    <source>
        <dbReference type="PROSITE" id="PS51770"/>
    </source>
</evidence>
<dbReference type="PANTHER" id="PTHR11049:SF24">
    <property type="entry name" value="CYTOSOLIC ACYL COENZYME A THIOESTER HYDROLASE"/>
    <property type="match status" value="1"/>
</dbReference>
<dbReference type="GO" id="GO:0005829">
    <property type="term" value="C:cytosol"/>
    <property type="evidence" value="ECO:0007669"/>
    <property type="project" value="TreeGrafter"/>
</dbReference>
<evidence type="ECO:0000256" key="2">
    <source>
        <dbReference type="ARBA" id="ARBA00022801"/>
    </source>
</evidence>
<gene>
    <name evidence="5" type="ORF">FD02_GL000020</name>
</gene>
<evidence type="ECO:0000313" key="6">
    <source>
        <dbReference type="Proteomes" id="UP000051804"/>
    </source>
</evidence>
<comment type="similarity">
    <text evidence="1">Belongs to the acyl coenzyme A hydrolase family.</text>
</comment>
<dbReference type="PATRIC" id="fig|1291734.4.peg.22"/>
<dbReference type="RefSeq" id="WP_056951493.1">
    <property type="nucleotide sequence ID" value="NZ_AZDJ01000030.1"/>
</dbReference>
<dbReference type="InterPro" id="IPR033120">
    <property type="entry name" value="HOTDOG_ACOT"/>
</dbReference>
<keyword evidence="6" id="KW-1185">Reference proteome</keyword>
<dbReference type="Gene3D" id="3.10.129.10">
    <property type="entry name" value="Hotdog Thioesterase"/>
    <property type="match status" value="1"/>
</dbReference>
<dbReference type="Proteomes" id="UP000051804">
    <property type="component" value="Unassembled WGS sequence"/>
</dbReference>
<feature type="domain" description="HotDog ACOT-type" evidence="4">
    <location>
        <begin position="4"/>
        <end position="116"/>
    </location>
</feature>
<evidence type="ECO:0000256" key="3">
    <source>
        <dbReference type="PROSITE-ProRule" id="PRU01106"/>
    </source>
</evidence>
<reference evidence="5 6" key="1">
    <citation type="journal article" date="2015" name="Genome Announc.">
        <title>Expanding the biotechnology potential of lactobacilli through comparative genomics of 213 strains and associated genera.</title>
        <authorList>
            <person name="Sun Z."/>
            <person name="Harris H.M."/>
            <person name="McCann A."/>
            <person name="Guo C."/>
            <person name="Argimon S."/>
            <person name="Zhang W."/>
            <person name="Yang X."/>
            <person name="Jeffery I.B."/>
            <person name="Cooney J.C."/>
            <person name="Kagawa T.F."/>
            <person name="Liu W."/>
            <person name="Song Y."/>
            <person name="Salvetti E."/>
            <person name="Wrobel A."/>
            <person name="Rasinkangas P."/>
            <person name="Parkhill J."/>
            <person name="Rea M.C."/>
            <person name="O'Sullivan O."/>
            <person name="Ritari J."/>
            <person name="Douillard F.P."/>
            <person name="Paul Ross R."/>
            <person name="Yang R."/>
            <person name="Briner A.E."/>
            <person name="Felis G.E."/>
            <person name="de Vos W.M."/>
            <person name="Barrangou R."/>
            <person name="Klaenhammer T.R."/>
            <person name="Caufield P.W."/>
            <person name="Cui Y."/>
            <person name="Zhang H."/>
            <person name="O'Toole P.W."/>
        </authorList>
    </citation>
    <scope>NUCLEOTIDE SEQUENCE [LARGE SCALE GENOMIC DNA]</scope>
    <source>
        <strain evidence="5 6">JCM 17158</strain>
    </source>
</reference>
<dbReference type="GO" id="GO:0052816">
    <property type="term" value="F:long-chain fatty acyl-CoA hydrolase activity"/>
    <property type="evidence" value="ECO:0007669"/>
    <property type="project" value="TreeGrafter"/>
</dbReference>
<organism evidence="5 6">
    <name type="scientific">Lacticaseibacillus nasuensis JCM 17158</name>
    <dbReference type="NCBI Taxonomy" id="1291734"/>
    <lineage>
        <taxon>Bacteria</taxon>
        <taxon>Bacillati</taxon>
        <taxon>Bacillota</taxon>
        <taxon>Bacilli</taxon>
        <taxon>Lactobacillales</taxon>
        <taxon>Lactobacillaceae</taxon>
        <taxon>Lacticaseibacillus</taxon>
    </lineage>
</organism>
<dbReference type="InterPro" id="IPR029069">
    <property type="entry name" value="HotDog_dom_sf"/>
</dbReference>
<dbReference type="STRING" id="1291734.FD02_GL000020"/>
<dbReference type="EMBL" id="AZDJ01000030">
    <property type="protein sequence ID" value="KRK70840.1"/>
    <property type="molecule type" value="Genomic_DNA"/>
</dbReference>
<protein>
    <recommendedName>
        <fullName evidence="4">HotDog ACOT-type domain-containing protein</fullName>
    </recommendedName>
</protein>
<dbReference type="AlphaFoldDB" id="A0A0R1JI26"/>
<dbReference type="CDD" id="cd03442">
    <property type="entry name" value="BFIT_BACH"/>
    <property type="match status" value="1"/>
</dbReference>
<dbReference type="PROSITE" id="PS51770">
    <property type="entry name" value="HOTDOG_ACOT"/>
    <property type="match status" value="1"/>
</dbReference>
<proteinExistence type="inferred from homology"/>